<dbReference type="PANTHER" id="PTHR34351">
    <property type="entry name" value="SLR1927 PROTEIN-RELATED"/>
    <property type="match status" value="1"/>
</dbReference>
<evidence type="ECO:0000313" key="4">
    <source>
        <dbReference type="Proteomes" id="UP000004358"/>
    </source>
</evidence>
<dbReference type="HOGENOM" id="CLU_610977_0_0_0"/>
<dbReference type="STRING" id="314230.DSM3645_27663"/>
<proteinExistence type="predicted"/>
<evidence type="ECO:0000259" key="2">
    <source>
        <dbReference type="Pfam" id="PF01882"/>
    </source>
</evidence>
<protein>
    <submittedName>
        <fullName evidence="3">Probable membrane protein</fullName>
    </submittedName>
</protein>
<dbReference type="eggNOG" id="COG1721">
    <property type="taxonomic scope" value="Bacteria"/>
</dbReference>
<feature type="domain" description="DUF58" evidence="2">
    <location>
        <begin position="229"/>
        <end position="333"/>
    </location>
</feature>
<organism evidence="3 4">
    <name type="scientific">Blastopirellula marina DSM 3645</name>
    <dbReference type="NCBI Taxonomy" id="314230"/>
    <lineage>
        <taxon>Bacteria</taxon>
        <taxon>Pseudomonadati</taxon>
        <taxon>Planctomycetota</taxon>
        <taxon>Planctomycetia</taxon>
        <taxon>Pirellulales</taxon>
        <taxon>Pirellulaceae</taxon>
        <taxon>Blastopirellula</taxon>
    </lineage>
</organism>
<evidence type="ECO:0000313" key="3">
    <source>
        <dbReference type="EMBL" id="EAQ78931.1"/>
    </source>
</evidence>
<dbReference type="EMBL" id="AANZ01000017">
    <property type="protein sequence ID" value="EAQ78931.1"/>
    <property type="molecule type" value="Genomic_DNA"/>
</dbReference>
<evidence type="ECO:0000256" key="1">
    <source>
        <dbReference type="SAM" id="Phobius"/>
    </source>
</evidence>
<keyword evidence="1" id="KW-1133">Transmembrane helix</keyword>
<feature type="transmembrane region" description="Helical" evidence="1">
    <location>
        <begin position="61"/>
        <end position="80"/>
    </location>
</feature>
<reference evidence="3 4" key="1">
    <citation type="submission" date="2006-02" db="EMBL/GenBank/DDBJ databases">
        <authorList>
            <person name="Amann R."/>
            <person name="Ferriera S."/>
            <person name="Johnson J."/>
            <person name="Kravitz S."/>
            <person name="Halpern A."/>
            <person name="Remington K."/>
            <person name="Beeson K."/>
            <person name="Tran B."/>
            <person name="Rogers Y.-H."/>
            <person name="Friedman R."/>
            <person name="Venter J.C."/>
        </authorList>
    </citation>
    <scope>NUCLEOTIDE SEQUENCE [LARGE SCALE GENOMIC DNA]</scope>
    <source>
        <strain evidence="3 4">DSM 3645</strain>
    </source>
</reference>
<dbReference type="Proteomes" id="UP000004358">
    <property type="component" value="Unassembled WGS sequence"/>
</dbReference>
<accession>A3ZX54</accession>
<dbReference type="OrthoDB" id="261597at2"/>
<keyword evidence="1" id="KW-0812">Transmembrane</keyword>
<dbReference type="AlphaFoldDB" id="A3ZX54"/>
<dbReference type="Pfam" id="PF01882">
    <property type="entry name" value="DUF58"/>
    <property type="match status" value="1"/>
</dbReference>
<gene>
    <name evidence="3" type="ORF">DSM3645_27663</name>
</gene>
<sequence>MLRRLKKMSIKSIWLSRNVLTRDYTPWANRYVYWLKTPFGALVAAAVCALLIGWFVSPQGYAIVVAIAAVLAIGIAWPWIGLRGVACQLRFSKPRCEEGANVTVEVEIVNHWPFPVWGLAVERGFFVNDAAGNPAVVSLARIPGWSTCRFTFPFQPERRGAYPEISPQITTEFPFGLWKALRSCNVRQTLIVWPRIFPLASLPLPAGTARSLFCPSDQRTGDEGERIGARPYRQGDSLRNVHWAQTARCDRMIVCERQGAAQTDVRIVIDCRAATHRGQGTDATIEWALRIGGSVAVALFQQNVRVSLELENQIFALDANLASWRKMYDAMARFALSNSTRAPTRRRDGVVIAVRTNLAEPLVGESRAIVLNVATDDSKKLAASRRAGSPWIAIDSLPAAAAELQNGWRKQRKEAWRHV</sequence>
<feature type="transmembrane region" description="Helical" evidence="1">
    <location>
        <begin position="31"/>
        <end position="55"/>
    </location>
</feature>
<keyword evidence="1" id="KW-0472">Membrane</keyword>
<comment type="caution">
    <text evidence="3">The sequence shown here is derived from an EMBL/GenBank/DDBJ whole genome shotgun (WGS) entry which is preliminary data.</text>
</comment>
<dbReference type="PANTHER" id="PTHR34351:SF1">
    <property type="entry name" value="SLR1927 PROTEIN"/>
    <property type="match status" value="1"/>
</dbReference>
<name>A3ZX54_9BACT</name>
<dbReference type="InterPro" id="IPR002881">
    <property type="entry name" value="DUF58"/>
</dbReference>